<comment type="cofactor">
    <cofactor evidence="1 13 15">
        <name>heme</name>
        <dbReference type="ChEBI" id="CHEBI:30413"/>
    </cofactor>
</comment>
<keyword evidence="12 16" id="KW-0472">Membrane</keyword>
<dbReference type="HOGENOM" id="CLU_001570_22_2_1"/>
<dbReference type="Bgee" id="ENSOANG00000013626">
    <property type="expression patterns" value="Expressed in liver and 3 other cell types or tissues"/>
</dbReference>
<dbReference type="GO" id="GO:0020037">
    <property type="term" value="F:heme binding"/>
    <property type="evidence" value="ECO:0000318"/>
    <property type="project" value="GO_Central"/>
</dbReference>
<comment type="subcellular location">
    <subcellularLocation>
        <location evidence="3 15">Endoplasmic reticulum membrane</location>
        <topology evidence="3">Peripheral membrane protein</topology>
    </subcellularLocation>
    <subcellularLocation>
        <location evidence="2 15">Microsome membrane</location>
        <topology evidence="2">Peripheral membrane protein</topology>
    </subcellularLocation>
</comment>
<dbReference type="AlphaFoldDB" id="F7FA17"/>
<dbReference type="GeneTree" id="ENSGT00940000162064"/>
<keyword evidence="9 14" id="KW-0560">Oxidoreductase</keyword>
<keyword evidence="6 13" id="KW-0479">Metal-binding</keyword>
<dbReference type="Ensembl" id="ENSOANT00000021492.3">
    <property type="protein sequence ID" value="ENSOANP00000021489.2"/>
    <property type="gene ID" value="ENSOANG00000013626.3"/>
</dbReference>
<sequence length="496" mass="55635">GSMAAVGTVGLLLAACVCVLLFLLTRGRRRGAGKLPPGPFPLPFLGNLLQMDTKDLANSMQALRARYGPVFSVHFGEERAVMVLGYEEVREVLLERGDEFLDRGSFPSADRTNRGLGVIMSNGKRWRDLRRFSLSALRDLGMGKRSLEERVQDEAQCLLEEFRKTQGQPFDPTFLLGSATANIICHVVFGQRFSYTDGDFLTLVRLLSESTQLESSLPGQIYNIIPSIMDYLPGPHQRFFSNIRRIQDFGASWVDKHRETLEPSAPRDYIDSFLLKMEQERQQPESEFTLENLKMCVYDLFLAGTETVSITLRYALLTLLKYPAVADKIYEEIHRVIGQERAPAVKDRTLMPYTDATIHEIQRHINLLPLGFPRATVRDVLFRGFVIPKGTTVYPVLGSVLNDPQQFPEPERFAPEHFLDAKGAFKKSGAFMVFSAGKRNCVGEGIARMELFLFLTTLLQNLRLSPPPGVRAVDVQPGISGVANLPPPFQICVTPH</sequence>
<evidence type="ECO:0000256" key="7">
    <source>
        <dbReference type="ARBA" id="ARBA00022824"/>
    </source>
</evidence>
<accession>F7FA17</accession>
<evidence type="ECO:0000256" key="13">
    <source>
        <dbReference type="PIRSR" id="PIRSR602401-1"/>
    </source>
</evidence>
<dbReference type="PRINTS" id="PR01684">
    <property type="entry name" value="EP450ICYP2A"/>
</dbReference>
<dbReference type="PROSITE" id="PS00086">
    <property type="entry name" value="CYTOCHROME_P450"/>
    <property type="match status" value="1"/>
</dbReference>
<dbReference type="SUPFAM" id="SSF48264">
    <property type="entry name" value="Cytochrome P450"/>
    <property type="match status" value="1"/>
</dbReference>
<evidence type="ECO:0000256" key="8">
    <source>
        <dbReference type="ARBA" id="ARBA00022848"/>
    </source>
</evidence>
<evidence type="ECO:0000256" key="3">
    <source>
        <dbReference type="ARBA" id="ARBA00004406"/>
    </source>
</evidence>
<keyword evidence="11 14" id="KW-0503">Monooxygenase</keyword>
<comment type="catalytic activity">
    <reaction evidence="15">
        <text>an organic molecule + reduced [NADPH--hemoprotein reductase] + O2 = an alcohol + oxidized [NADPH--hemoprotein reductase] + H2O + H(+)</text>
        <dbReference type="Rhea" id="RHEA:17149"/>
        <dbReference type="Rhea" id="RHEA-COMP:11964"/>
        <dbReference type="Rhea" id="RHEA-COMP:11965"/>
        <dbReference type="ChEBI" id="CHEBI:15377"/>
        <dbReference type="ChEBI" id="CHEBI:15378"/>
        <dbReference type="ChEBI" id="CHEBI:15379"/>
        <dbReference type="ChEBI" id="CHEBI:30879"/>
        <dbReference type="ChEBI" id="CHEBI:57618"/>
        <dbReference type="ChEBI" id="CHEBI:58210"/>
        <dbReference type="ChEBI" id="CHEBI:142491"/>
        <dbReference type="EC" id="1.14.14.1"/>
    </reaction>
</comment>
<dbReference type="PANTHER" id="PTHR24300">
    <property type="entry name" value="CYTOCHROME P450 508A4-RELATED"/>
    <property type="match status" value="1"/>
</dbReference>
<evidence type="ECO:0000256" key="11">
    <source>
        <dbReference type="ARBA" id="ARBA00023033"/>
    </source>
</evidence>
<dbReference type="PRINTS" id="PR00385">
    <property type="entry name" value="P450"/>
</dbReference>
<keyword evidence="7 15" id="KW-0256">Endoplasmic reticulum</keyword>
<evidence type="ECO:0000256" key="9">
    <source>
        <dbReference type="ARBA" id="ARBA00023002"/>
    </source>
</evidence>
<evidence type="ECO:0000256" key="1">
    <source>
        <dbReference type="ARBA" id="ARBA00001971"/>
    </source>
</evidence>
<evidence type="ECO:0000256" key="14">
    <source>
        <dbReference type="RuleBase" id="RU000461"/>
    </source>
</evidence>
<feature type="binding site" description="axial binding residue" evidence="13">
    <location>
        <position position="441"/>
    </location>
    <ligand>
        <name>heme</name>
        <dbReference type="ChEBI" id="CHEBI:30413"/>
    </ligand>
    <ligandPart>
        <name>Fe</name>
        <dbReference type="ChEBI" id="CHEBI:18248"/>
    </ligandPart>
</feature>
<dbReference type="PANTHER" id="PTHR24300:SF386">
    <property type="entry name" value="CYTOCHROME P450"/>
    <property type="match status" value="1"/>
</dbReference>
<evidence type="ECO:0000256" key="15">
    <source>
        <dbReference type="RuleBase" id="RU368053"/>
    </source>
</evidence>
<dbReference type="InterPro" id="IPR036396">
    <property type="entry name" value="Cyt_P450_sf"/>
</dbReference>
<comment type="function">
    <text evidence="15">Cytochromes P450 are a group of heme-thiolate monooxygenases.</text>
</comment>
<evidence type="ECO:0000256" key="16">
    <source>
        <dbReference type="SAM" id="Phobius"/>
    </source>
</evidence>
<dbReference type="InterPro" id="IPR017972">
    <property type="entry name" value="Cyt_P450_CS"/>
</dbReference>
<reference evidence="17 18" key="1">
    <citation type="journal article" date="2008" name="Nature">
        <title>Genome analysis of the platypus reveals unique signatures of evolution.</title>
        <authorList>
            <person name="Warren W.C."/>
            <person name="Hillier L.W."/>
            <person name="Marshall Graves J.A."/>
            <person name="Birney E."/>
            <person name="Ponting C.P."/>
            <person name="Grutzner F."/>
            <person name="Belov K."/>
            <person name="Miller W."/>
            <person name="Clarke L."/>
            <person name="Chinwalla A.T."/>
            <person name="Yang S.P."/>
            <person name="Heger A."/>
            <person name="Locke D.P."/>
            <person name="Miethke P."/>
            <person name="Waters P.D."/>
            <person name="Veyrunes F."/>
            <person name="Fulton L."/>
            <person name="Fulton B."/>
            <person name="Graves T."/>
            <person name="Wallis J."/>
            <person name="Puente X.S."/>
            <person name="Lopez-Otin C."/>
            <person name="Ordonez G.R."/>
            <person name="Eichler E.E."/>
            <person name="Chen L."/>
            <person name="Cheng Z."/>
            <person name="Deakin J.E."/>
            <person name="Alsop A."/>
            <person name="Thompson K."/>
            <person name="Kirby P."/>
            <person name="Papenfuss A.T."/>
            <person name="Wakefield M.J."/>
            <person name="Olender T."/>
            <person name="Lancet D."/>
            <person name="Huttley G.A."/>
            <person name="Smit A.F."/>
            <person name="Pask A."/>
            <person name="Temple-Smith P."/>
            <person name="Batzer M.A."/>
            <person name="Walker J.A."/>
            <person name="Konkel M.K."/>
            <person name="Harris R.S."/>
            <person name="Whittington C.M."/>
            <person name="Wong E.S."/>
            <person name="Gemmell N.J."/>
            <person name="Buschiazzo E."/>
            <person name="Vargas Jentzsch I.M."/>
            <person name="Merkel A."/>
            <person name="Schmitz J."/>
            <person name="Zemann A."/>
            <person name="Churakov G."/>
            <person name="Kriegs J.O."/>
            <person name="Brosius J."/>
            <person name="Murchison E.P."/>
            <person name="Sachidanandam R."/>
            <person name="Smith C."/>
            <person name="Hannon G.J."/>
            <person name="Tsend-Ayush E."/>
            <person name="McMillan D."/>
            <person name="Attenborough R."/>
            <person name="Rens W."/>
            <person name="Ferguson-Smith M."/>
            <person name="Lefevre C.M."/>
            <person name="Sharp J.A."/>
            <person name="Nicholas K.R."/>
            <person name="Ray D.A."/>
            <person name="Kube M."/>
            <person name="Reinhardt R."/>
            <person name="Pringle T.H."/>
            <person name="Taylor J."/>
            <person name="Jones R.C."/>
            <person name="Nixon B."/>
            <person name="Dacheux J.L."/>
            <person name="Niwa H."/>
            <person name="Sekita Y."/>
            <person name="Huang X."/>
            <person name="Stark A."/>
            <person name="Kheradpour P."/>
            <person name="Kellis M."/>
            <person name="Flicek P."/>
            <person name="Chen Y."/>
            <person name="Webber C."/>
            <person name="Hardison R."/>
            <person name="Nelson J."/>
            <person name="Hallsworth-Pepin K."/>
            <person name="Delehaunty K."/>
            <person name="Markovic C."/>
            <person name="Minx P."/>
            <person name="Feng Y."/>
            <person name="Kremitzki C."/>
            <person name="Mitreva M."/>
            <person name="Glasscock J."/>
            <person name="Wylie T."/>
            <person name="Wohldmann P."/>
            <person name="Thiru P."/>
            <person name="Nhan M.N."/>
            <person name="Pohl C.S."/>
            <person name="Smith S.M."/>
            <person name="Hou S."/>
            <person name="Nefedov M."/>
            <person name="de Jong P.J."/>
            <person name="Renfree M.B."/>
            <person name="Mardis E.R."/>
            <person name="Wilson R.K."/>
        </authorList>
    </citation>
    <scope>NUCLEOTIDE SEQUENCE [LARGE SCALE GENOMIC DNA]</scope>
    <source>
        <strain evidence="17 18">Glennie</strain>
    </source>
</reference>
<dbReference type="InterPro" id="IPR002401">
    <property type="entry name" value="Cyt_P450_E_grp-I"/>
</dbReference>
<reference evidence="17" key="2">
    <citation type="submission" date="2025-08" db="UniProtKB">
        <authorList>
            <consortium name="Ensembl"/>
        </authorList>
    </citation>
    <scope>IDENTIFICATION</scope>
    <source>
        <strain evidence="17">Glennie</strain>
    </source>
</reference>
<comment type="similarity">
    <text evidence="4 14">Belongs to the cytochrome P450 family.</text>
</comment>
<dbReference type="FunFam" id="1.10.630.10:FF:000238">
    <property type="entry name" value="Cytochrome P450 2A6"/>
    <property type="match status" value="1"/>
</dbReference>
<protein>
    <recommendedName>
        <fullName evidence="15">Cytochrome P450</fullName>
        <ecNumber evidence="15">1.14.14.1</ecNumber>
    </recommendedName>
</protein>
<reference evidence="17" key="3">
    <citation type="submission" date="2025-09" db="UniProtKB">
        <authorList>
            <consortium name="Ensembl"/>
        </authorList>
    </citation>
    <scope>IDENTIFICATION</scope>
    <source>
        <strain evidence="17">Glennie</strain>
    </source>
</reference>
<evidence type="ECO:0000313" key="17">
    <source>
        <dbReference type="Ensembl" id="ENSOANP00000021489.2"/>
    </source>
</evidence>
<dbReference type="STRING" id="9258.ENSOANP00000021489"/>
<keyword evidence="16" id="KW-1133">Transmembrane helix</keyword>
<dbReference type="Proteomes" id="UP000002279">
    <property type="component" value="Chromosome 5"/>
</dbReference>
<gene>
    <name evidence="17" type="primary">LOC100082758</name>
</gene>
<dbReference type="InterPro" id="IPR001128">
    <property type="entry name" value="Cyt_P450"/>
</dbReference>
<dbReference type="InParanoid" id="F7FA17"/>
<keyword evidence="16" id="KW-0812">Transmembrane</keyword>
<dbReference type="GO" id="GO:0006805">
    <property type="term" value="P:xenobiotic metabolic process"/>
    <property type="evidence" value="ECO:0000318"/>
    <property type="project" value="GO_Central"/>
</dbReference>
<dbReference type="GO" id="GO:0005737">
    <property type="term" value="C:cytoplasm"/>
    <property type="evidence" value="ECO:0000318"/>
    <property type="project" value="GO_Central"/>
</dbReference>
<keyword evidence="10 13" id="KW-0408">Iron</keyword>
<dbReference type="PRINTS" id="PR00463">
    <property type="entry name" value="EP450I"/>
</dbReference>
<dbReference type="Gene3D" id="1.10.630.10">
    <property type="entry name" value="Cytochrome P450"/>
    <property type="match status" value="1"/>
</dbReference>
<keyword evidence="5 13" id="KW-0349">Heme</keyword>
<dbReference type="eggNOG" id="KOG0156">
    <property type="taxonomic scope" value="Eukaryota"/>
</dbReference>
<proteinExistence type="inferred from homology"/>
<evidence type="ECO:0000313" key="18">
    <source>
        <dbReference type="Proteomes" id="UP000002279"/>
    </source>
</evidence>
<dbReference type="InterPro" id="IPR008067">
    <property type="entry name" value="Cyt_P450_E_grp-I_CYP2A-like"/>
</dbReference>
<feature type="transmembrane region" description="Helical" evidence="16">
    <location>
        <begin position="6"/>
        <end position="24"/>
    </location>
</feature>
<dbReference type="Pfam" id="PF00067">
    <property type="entry name" value="p450"/>
    <property type="match status" value="1"/>
</dbReference>
<evidence type="ECO:0000256" key="5">
    <source>
        <dbReference type="ARBA" id="ARBA00022617"/>
    </source>
</evidence>
<keyword evidence="18" id="KW-1185">Reference proteome</keyword>
<dbReference type="OMA" id="ACHWAIS"/>
<evidence type="ECO:0000256" key="12">
    <source>
        <dbReference type="ARBA" id="ARBA00023136"/>
    </source>
</evidence>
<organism evidence="17 18">
    <name type="scientific">Ornithorhynchus anatinus</name>
    <name type="common">Duckbill platypus</name>
    <dbReference type="NCBI Taxonomy" id="9258"/>
    <lineage>
        <taxon>Eukaryota</taxon>
        <taxon>Metazoa</taxon>
        <taxon>Chordata</taxon>
        <taxon>Craniata</taxon>
        <taxon>Vertebrata</taxon>
        <taxon>Euteleostomi</taxon>
        <taxon>Mammalia</taxon>
        <taxon>Monotremata</taxon>
        <taxon>Ornithorhynchidae</taxon>
        <taxon>Ornithorhynchus</taxon>
    </lineage>
</organism>
<keyword evidence="8 15" id="KW-0492">Microsome</keyword>
<dbReference type="InterPro" id="IPR050182">
    <property type="entry name" value="Cytochrome_P450_fam2"/>
</dbReference>
<evidence type="ECO:0000256" key="2">
    <source>
        <dbReference type="ARBA" id="ARBA00004174"/>
    </source>
</evidence>
<dbReference type="GO" id="GO:0019373">
    <property type="term" value="P:epoxygenase P450 pathway"/>
    <property type="evidence" value="ECO:0000318"/>
    <property type="project" value="GO_Central"/>
</dbReference>
<evidence type="ECO:0000256" key="6">
    <source>
        <dbReference type="ARBA" id="ARBA00022723"/>
    </source>
</evidence>
<dbReference type="GO" id="GO:0005789">
    <property type="term" value="C:endoplasmic reticulum membrane"/>
    <property type="evidence" value="ECO:0007669"/>
    <property type="project" value="UniProtKB-SubCell"/>
</dbReference>
<dbReference type="GO" id="GO:0005506">
    <property type="term" value="F:iron ion binding"/>
    <property type="evidence" value="ECO:0007669"/>
    <property type="project" value="UniProtKB-UniRule"/>
</dbReference>
<dbReference type="EC" id="1.14.14.1" evidence="15"/>
<evidence type="ECO:0000256" key="10">
    <source>
        <dbReference type="ARBA" id="ARBA00023004"/>
    </source>
</evidence>
<dbReference type="GO" id="GO:0008392">
    <property type="term" value="F:arachidonate epoxygenase activity"/>
    <property type="evidence" value="ECO:0000318"/>
    <property type="project" value="GO_Central"/>
</dbReference>
<evidence type="ECO:0000256" key="4">
    <source>
        <dbReference type="ARBA" id="ARBA00010617"/>
    </source>
</evidence>
<dbReference type="GO" id="GO:0016712">
    <property type="term" value="F:oxidoreductase activity, acting on paired donors, with incorporation or reduction of molecular oxygen, reduced flavin or flavoprotein as one donor, and incorporation of one atom of oxygen"/>
    <property type="evidence" value="ECO:0000318"/>
    <property type="project" value="GO_Central"/>
</dbReference>
<name>F7FA17_ORNAN</name>